<organism evidence="2 3">
    <name type="scientific">Bradyrhizobium brasilense</name>
    <dbReference type="NCBI Taxonomy" id="1419277"/>
    <lineage>
        <taxon>Bacteria</taxon>
        <taxon>Pseudomonadati</taxon>
        <taxon>Pseudomonadota</taxon>
        <taxon>Alphaproteobacteria</taxon>
        <taxon>Hyphomicrobiales</taxon>
        <taxon>Nitrobacteraceae</taxon>
        <taxon>Bradyrhizobium</taxon>
    </lineage>
</organism>
<dbReference type="Proteomes" id="UP000199245">
    <property type="component" value="Unassembled WGS sequence"/>
</dbReference>
<protein>
    <submittedName>
        <fullName evidence="2">Integrase core domain-containing protein</fullName>
    </submittedName>
</protein>
<dbReference type="GO" id="GO:0015074">
    <property type="term" value="P:DNA integration"/>
    <property type="evidence" value="ECO:0007669"/>
    <property type="project" value="InterPro"/>
</dbReference>
<feature type="domain" description="Integrase catalytic" evidence="1">
    <location>
        <begin position="1"/>
        <end position="90"/>
    </location>
</feature>
<dbReference type="Pfam" id="PF13683">
    <property type="entry name" value="rve_3"/>
    <property type="match status" value="1"/>
</dbReference>
<dbReference type="PROSITE" id="PS50994">
    <property type="entry name" value="INTEGRASE"/>
    <property type="match status" value="1"/>
</dbReference>
<dbReference type="InterPro" id="IPR001584">
    <property type="entry name" value="Integrase_cat-core"/>
</dbReference>
<reference evidence="2 3" key="1">
    <citation type="submission" date="2016-10" db="EMBL/GenBank/DDBJ databases">
        <authorList>
            <person name="de Groot N.N."/>
        </authorList>
    </citation>
    <scope>NUCLEOTIDE SEQUENCE [LARGE SCALE GENOMIC DNA]</scope>
    <source>
        <strain evidence="2 3">R5</strain>
    </source>
</reference>
<evidence type="ECO:0000259" key="1">
    <source>
        <dbReference type="PROSITE" id="PS50994"/>
    </source>
</evidence>
<gene>
    <name evidence="2" type="ORF">SAMN05216337_1003343</name>
</gene>
<dbReference type="InterPro" id="IPR036397">
    <property type="entry name" value="RNaseH_sf"/>
</dbReference>
<proteinExistence type="predicted"/>
<evidence type="ECO:0000313" key="3">
    <source>
        <dbReference type="Proteomes" id="UP000199245"/>
    </source>
</evidence>
<name>A0A1G6MRF6_9BRAD</name>
<dbReference type="RefSeq" id="WP_143029482.1">
    <property type="nucleotide sequence ID" value="NZ_FMZW01000003.1"/>
</dbReference>
<evidence type="ECO:0000313" key="2">
    <source>
        <dbReference type="EMBL" id="SDC57784.1"/>
    </source>
</evidence>
<dbReference type="AlphaFoldDB" id="A0A1G6MRF6"/>
<dbReference type="GO" id="GO:0003676">
    <property type="term" value="F:nucleic acid binding"/>
    <property type="evidence" value="ECO:0007669"/>
    <property type="project" value="InterPro"/>
</dbReference>
<dbReference type="InterPro" id="IPR012337">
    <property type="entry name" value="RNaseH-like_sf"/>
</dbReference>
<dbReference type="SUPFAM" id="SSF53098">
    <property type="entry name" value="Ribonuclease H-like"/>
    <property type="match status" value="1"/>
</dbReference>
<dbReference type="Gene3D" id="3.30.420.10">
    <property type="entry name" value="Ribonuclease H-like superfamily/Ribonuclease H"/>
    <property type="match status" value="1"/>
</dbReference>
<accession>A0A1G6MRF6</accession>
<dbReference type="EMBL" id="FMZW01000003">
    <property type="protein sequence ID" value="SDC57784.1"/>
    <property type="molecule type" value="Genomic_DNA"/>
</dbReference>
<feature type="non-terminal residue" evidence="2">
    <location>
        <position position="1"/>
    </location>
</feature>
<sequence>HPFDRLCKQRGIQHRLTKPYHPQTNGLVERFNRRIAEAIGREQKRGSARRTFIDHADRDAFIARFVHDYNRTRLKCLGYQAPIQAVAKLTGLNTFAGTTY</sequence>